<dbReference type="Proteomes" id="UP000230136">
    <property type="component" value="Unassembled WGS sequence"/>
</dbReference>
<gene>
    <name evidence="1" type="ORF">CO073_04200</name>
</gene>
<evidence type="ECO:0000313" key="2">
    <source>
        <dbReference type="Proteomes" id="UP000230136"/>
    </source>
</evidence>
<evidence type="ECO:0000313" key="1">
    <source>
        <dbReference type="EMBL" id="PJC01158.1"/>
    </source>
</evidence>
<name>A0A2M8DQA5_9BACT</name>
<dbReference type="AlphaFoldDB" id="A0A2M8DQA5"/>
<organism evidence="1 2">
    <name type="scientific">Candidatus Komeilibacteria bacterium CG_4_9_14_0_8_um_filter_36_9</name>
    <dbReference type="NCBI Taxonomy" id="1974473"/>
    <lineage>
        <taxon>Bacteria</taxon>
        <taxon>Candidatus Komeiliibacteriota</taxon>
    </lineage>
</organism>
<comment type="caution">
    <text evidence="1">The sequence shown here is derived from an EMBL/GenBank/DDBJ whole genome shotgun (WGS) entry which is preliminary data.</text>
</comment>
<proteinExistence type="predicted"/>
<sequence length="185" mass="21314">MKLLFGILLVFCVGWSQDFNKFELMLFSGHYDIASDENYGYQFQAIYGYHPSLHTYVQAQEDLVNKNLSAGIVLPLGEFGNLGTGLNLHNDQASQWQVKYFRAYDYFVNYLVWSFGEGQAQLELNYDLFLNSYLTGGILLNQHHSLLKVGLNYYQLRCEFGWLNDLHSGDQNSDLLRLSLSVKLK</sequence>
<accession>A0A2M8DQA5</accession>
<reference evidence="2" key="1">
    <citation type="submission" date="2017-09" db="EMBL/GenBank/DDBJ databases">
        <title>Depth-based differentiation of microbial function through sediment-hosted aquifers and enrichment of novel symbionts in the deep terrestrial subsurface.</title>
        <authorList>
            <person name="Probst A.J."/>
            <person name="Ladd B."/>
            <person name="Jarett J.K."/>
            <person name="Geller-Mcgrath D.E."/>
            <person name="Sieber C.M.K."/>
            <person name="Emerson J.B."/>
            <person name="Anantharaman K."/>
            <person name="Thomas B.C."/>
            <person name="Malmstrom R."/>
            <person name="Stieglmeier M."/>
            <person name="Klingl A."/>
            <person name="Woyke T."/>
            <person name="Ryan C.M."/>
            <person name="Banfield J.F."/>
        </authorList>
    </citation>
    <scope>NUCLEOTIDE SEQUENCE [LARGE SCALE GENOMIC DNA]</scope>
</reference>
<dbReference type="EMBL" id="PFSY01000191">
    <property type="protein sequence ID" value="PJC01158.1"/>
    <property type="molecule type" value="Genomic_DNA"/>
</dbReference>
<protein>
    <submittedName>
        <fullName evidence="1">Uncharacterized protein</fullName>
    </submittedName>
</protein>